<protein>
    <submittedName>
        <fullName evidence="1">Uncharacterized protein</fullName>
    </submittedName>
</protein>
<comment type="caution">
    <text evidence="1">The sequence shown here is derived from an EMBL/GenBank/DDBJ whole genome shotgun (WGS) entry which is preliminary data.</text>
</comment>
<evidence type="ECO:0000313" key="2">
    <source>
        <dbReference type="Proteomes" id="UP000054805"/>
    </source>
</evidence>
<dbReference type="EMBL" id="JYDS01001394">
    <property type="protein sequence ID" value="KRY99030.1"/>
    <property type="molecule type" value="Genomic_DNA"/>
</dbReference>
<proteinExistence type="predicted"/>
<dbReference type="AlphaFoldDB" id="A0A0V1GL63"/>
<keyword evidence="2" id="KW-1185">Reference proteome</keyword>
<reference evidence="1 2" key="1">
    <citation type="submission" date="2015-01" db="EMBL/GenBank/DDBJ databases">
        <title>Evolution of Trichinella species and genotypes.</title>
        <authorList>
            <person name="Korhonen P.K."/>
            <person name="Edoardo P."/>
            <person name="Giuseppe L.R."/>
            <person name="Gasser R.B."/>
        </authorList>
    </citation>
    <scope>NUCLEOTIDE SEQUENCE [LARGE SCALE GENOMIC DNA]</scope>
    <source>
        <strain evidence="1">ISS588</strain>
    </source>
</reference>
<organism evidence="1 2">
    <name type="scientific">Trichinella pseudospiralis</name>
    <name type="common">Parasitic roundworm</name>
    <dbReference type="NCBI Taxonomy" id="6337"/>
    <lineage>
        <taxon>Eukaryota</taxon>
        <taxon>Metazoa</taxon>
        <taxon>Ecdysozoa</taxon>
        <taxon>Nematoda</taxon>
        <taxon>Enoplea</taxon>
        <taxon>Dorylaimia</taxon>
        <taxon>Trichinellida</taxon>
        <taxon>Trichinellidae</taxon>
        <taxon>Trichinella</taxon>
    </lineage>
</organism>
<evidence type="ECO:0000313" key="1">
    <source>
        <dbReference type="EMBL" id="KRY99030.1"/>
    </source>
</evidence>
<dbReference type="Proteomes" id="UP000054805">
    <property type="component" value="Unassembled WGS sequence"/>
</dbReference>
<name>A0A0V1GL63_TRIPS</name>
<accession>A0A0V1GL63</accession>
<sequence>MFTPGEGISRIFCASTYKKRQKRSKMSKVVKENENVISLKIGRNSSNEYRTMRDNTIAIYDIFKCGERPRSVTNKCASLGEPELSGTKENDNKRKCIFLPQQWTRKLFYNNGCCYLNNTSVQIIFRKLLKTVHSFCLFWCSILPKSLPRRRFVMRDAILPQQQCKISLKRCLCTTKKVVV</sequence>
<gene>
    <name evidence="1" type="ORF">T4B_6504</name>
</gene>